<keyword evidence="1" id="KW-0472">Membrane</keyword>
<dbReference type="AlphaFoldDB" id="A0A6A5U6L4"/>
<keyword evidence="3" id="KW-1185">Reference proteome</keyword>
<reference evidence="2" key="1">
    <citation type="journal article" date="2020" name="Stud. Mycol.">
        <title>101 Dothideomycetes genomes: a test case for predicting lifestyles and emergence of pathogens.</title>
        <authorList>
            <person name="Haridas S."/>
            <person name="Albert R."/>
            <person name="Binder M."/>
            <person name="Bloem J."/>
            <person name="Labutti K."/>
            <person name="Salamov A."/>
            <person name="Andreopoulos B."/>
            <person name="Baker S."/>
            <person name="Barry K."/>
            <person name="Bills G."/>
            <person name="Bluhm B."/>
            <person name="Cannon C."/>
            <person name="Castanera R."/>
            <person name="Culley D."/>
            <person name="Daum C."/>
            <person name="Ezra D."/>
            <person name="Gonzalez J."/>
            <person name="Henrissat B."/>
            <person name="Kuo A."/>
            <person name="Liang C."/>
            <person name="Lipzen A."/>
            <person name="Lutzoni F."/>
            <person name="Magnuson J."/>
            <person name="Mondo S."/>
            <person name="Nolan M."/>
            <person name="Ohm R."/>
            <person name="Pangilinan J."/>
            <person name="Park H.-J."/>
            <person name="Ramirez L."/>
            <person name="Alfaro M."/>
            <person name="Sun H."/>
            <person name="Tritt A."/>
            <person name="Yoshinaga Y."/>
            <person name="Zwiers L.-H."/>
            <person name="Turgeon B."/>
            <person name="Goodwin S."/>
            <person name="Spatafora J."/>
            <person name="Crous P."/>
            <person name="Grigoriev I."/>
        </authorList>
    </citation>
    <scope>NUCLEOTIDE SEQUENCE</scope>
    <source>
        <strain evidence="2">CBS 675.92</strain>
    </source>
</reference>
<gene>
    <name evidence="2" type="ORF">CC80DRAFT_590124</name>
</gene>
<feature type="transmembrane region" description="Helical" evidence="1">
    <location>
        <begin position="68"/>
        <end position="85"/>
    </location>
</feature>
<keyword evidence="1" id="KW-1133">Transmembrane helix</keyword>
<proteinExistence type="predicted"/>
<evidence type="ECO:0000256" key="1">
    <source>
        <dbReference type="SAM" id="Phobius"/>
    </source>
</evidence>
<evidence type="ECO:0000313" key="2">
    <source>
        <dbReference type="EMBL" id="KAF1960783.1"/>
    </source>
</evidence>
<evidence type="ECO:0000313" key="3">
    <source>
        <dbReference type="Proteomes" id="UP000800035"/>
    </source>
</evidence>
<keyword evidence="1" id="KW-0812">Transmembrane</keyword>
<evidence type="ECO:0008006" key="4">
    <source>
        <dbReference type="Google" id="ProtNLM"/>
    </source>
</evidence>
<accession>A0A6A5U6L4</accession>
<feature type="transmembrane region" description="Helical" evidence="1">
    <location>
        <begin position="92"/>
        <end position="109"/>
    </location>
</feature>
<organism evidence="2 3">
    <name type="scientific">Byssothecium circinans</name>
    <dbReference type="NCBI Taxonomy" id="147558"/>
    <lineage>
        <taxon>Eukaryota</taxon>
        <taxon>Fungi</taxon>
        <taxon>Dikarya</taxon>
        <taxon>Ascomycota</taxon>
        <taxon>Pezizomycotina</taxon>
        <taxon>Dothideomycetes</taxon>
        <taxon>Pleosporomycetidae</taxon>
        <taxon>Pleosporales</taxon>
        <taxon>Massarineae</taxon>
        <taxon>Massarinaceae</taxon>
        <taxon>Byssothecium</taxon>
    </lineage>
</organism>
<sequence length="192" mass="22088">MVKANFLNRGTEDPKWQGPQRHFFTVFAIKNLFLIVFAILIVVESVLFREWTRGYDSNNAAFWARNSIPILVDSFLTLVTSWCIATQKWHPIAALVTSIFWPGVWVFGATYNSVGPYSTEVYFPRDDQWWALCWAEAAIQCIIGILYYVMMGFAAKAVHEMRKAEIRRAVDVELSARRVSERLSWDDAPGKV</sequence>
<name>A0A6A5U6L4_9PLEO</name>
<dbReference type="Proteomes" id="UP000800035">
    <property type="component" value="Unassembled WGS sequence"/>
</dbReference>
<feature type="transmembrane region" description="Helical" evidence="1">
    <location>
        <begin position="129"/>
        <end position="153"/>
    </location>
</feature>
<feature type="transmembrane region" description="Helical" evidence="1">
    <location>
        <begin position="23"/>
        <end position="48"/>
    </location>
</feature>
<dbReference type="OrthoDB" id="4167046at2759"/>
<dbReference type="EMBL" id="ML976982">
    <property type="protein sequence ID" value="KAF1960783.1"/>
    <property type="molecule type" value="Genomic_DNA"/>
</dbReference>
<protein>
    <recommendedName>
        <fullName evidence="4">MARVEL domain-containing protein</fullName>
    </recommendedName>
</protein>